<sequence>MRKLSPTKAITHALNSVWNYREVALRIALPWLPVLLLTGLLELYFAPPDVTPGEVPGVGPIQIATFLVSLIATSSLAVSWQRFILRDEVSRGLRLDANVLYYALFSFLLVMLAVIPTAVLLTMAILVPAVAVLAVPAFVLIAGVITRLSVRFPAIALGDRTFSFRDAWAASAGNMWQCIAVFLLSWAITLGGLFVLILMGSALAQVSGTLGQLLTAIGLIVTQLFYAIFNASVFTSLYGFFVERREF</sequence>
<feature type="transmembrane region" description="Helical" evidence="1">
    <location>
        <begin position="179"/>
        <end position="204"/>
    </location>
</feature>
<name>A0A2W2B0T7_9HYPH</name>
<feature type="transmembrane region" description="Helical" evidence="1">
    <location>
        <begin position="99"/>
        <end position="119"/>
    </location>
</feature>
<keyword evidence="3" id="KW-1185">Reference proteome</keyword>
<evidence type="ECO:0000256" key="1">
    <source>
        <dbReference type="SAM" id="Phobius"/>
    </source>
</evidence>
<dbReference type="RefSeq" id="WP_111195858.1">
    <property type="nucleotide sequence ID" value="NZ_QKVK01000001.1"/>
</dbReference>
<accession>A0A2W2B0T7</accession>
<dbReference type="Proteomes" id="UP000248795">
    <property type="component" value="Unassembled WGS sequence"/>
</dbReference>
<keyword evidence="1" id="KW-1133">Transmembrane helix</keyword>
<organism evidence="2 3">
    <name type="scientific">Aestuariivirga litoralis</name>
    <dbReference type="NCBI Taxonomy" id="2650924"/>
    <lineage>
        <taxon>Bacteria</taxon>
        <taxon>Pseudomonadati</taxon>
        <taxon>Pseudomonadota</taxon>
        <taxon>Alphaproteobacteria</taxon>
        <taxon>Hyphomicrobiales</taxon>
        <taxon>Aestuariivirgaceae</taxon>
        <taxon>Aestuariivirga</taxon>
    </lineage>
</organism>
<comment type="caution">
    <text evidence="2">The sequence shown here is derived from an EMBL/GenBank/DDBJ whole genome shotgun (WGS) entry which is preliminary data.</text>
</comment>
<dbReference type="AlphaFoldDB" id="A0A2W2B0T7"/>
<evidence type="ECO:0000313" key="3">
    <source>
        <dbReference type="Proteomes" id="UP000248795"/>
    </source>
</evidence>
<keyword evidence="1" id="KW-0472">Membrane</keyword>
<reference evidence="3" key="1">
    <citation type="submission" date="2018-06" db="EMBL/GenBank/DDBJ databases">
        <title>Aestuariibacter litoralis strain KCTC 52945T.</title>
        <authorList>
            <person name="Li X."/>
            <person name="Salam N."/>
            <person name="Li J.-L."/>
            <person name="Chen Y.-M."/>
            <person name="Yang Z.-W."/>
            <person name="Zhang L.-Y."/>
            <person name="Han M.-X."/>
            <person name="Xiao M."/>
            <person name="Li W.-J."/>
        </authorList>
    </citation>
    <scope>NUCLEOTIDE SEQUENCE [LARGE SCALE GENOMIC DNA]</scope>
    <source>
        <strain evidence="3">KCTC 52945</strain>
    </source>
</reference>
<evidence type="ECO:0008006" key="4">
    <source>
        <dbReference type="Google" id="ProtNLM"/>
    </source>
</evidence>
<gene>
    <name evidence="2" type="ORF">DK847_01600</name>
</gene>
<proteinExistence type="predicted"/>
<protein>
    <recommendedName>
        <fullName evidence="4">Glycerophosphoryl diester phosphodiesterase membrane domain-containing protein</fullName>
    </recommendedName>
</protein>
<dbReference type="EMBL" id="QKVK01000001">
    <property type="protein sequence ID" value="PZF78530.1"/>
    <property type="molecule type" value="Genomic_DNA"/>
</dbReference>
<keyword evidence="1" id="KW-0812">Transmembrane</keyword>
<feature type="transmembrane region" description="Helical" evidence="1">
    <location>
        <begin position="23"/>
        <end position="46"/>
    </location>
</feature>
<evidence type="ECO:0000313" key="2">
    <source>
        <dbReference type="EMBL" id="PZF78530.1"/>
    </source>
</evidence>
<feature type="transmembrane region" description="Helical" evidence="1">
    <location>
        <begin position="58"/>
        <end position="78"/>
    </location>
</feature>
<feature type="transmembrane region" description="Helical" evidence="1">
    <location>
        <begin position="216"/>
        <end position="241"/>
    </location>
</feature>
<feature type="transmembrane region" description="Helical" evidence="1">
    <location>
        <begin position="125"/>
        <end position="145"/>
    </location>
</feature>